<dbReference type="Proteomes" id="UP000324222">
    <property type="component" value="Unassembled WGS sequence"/>
</dbReference>
<dbReference type="EMBL" id="VSRR010024579">
    <property type="protein sequence ID" value="MPC66291.1"/>
    <property type="molecule type" value="Genomic_DNA"/>
</dbReference>
<proteinExistence type="predicted"/>
<evidence type="ECO:0000313" key="2">
    <source>
        <dbReference type="EMBL" id="MPC66291.1"/>
    </source>
</evidence>
<reference evidence="2 3" key="1">
    <citation type="submission" date="2019-05" db="EMBL/GenBank/DDBJ databases">
        <title>Another draft genome of Portunus trituberculatus and its Hox gene families provides insights of decapod evolution.</title>
        <authorList>
            <person name="Jeong J.-H."/>
            <person name="Song I."/>
            <person name="Kim S."/>
            <person name="Choi T."/>
            <person name="Kim D."/>
            <person name="Ryu S."/>
            <person name="Kim W."/>
        </authorList>
    </citation>
    <scope>NUCLEOTIDE SEQUENCE [LARGE SCALE GENOMIC DNA]</scope>
    <source>
        <tissue evidence="2">Muscle</tissue>
    </source>
</reference>
<gene>
    <name evidence="2" type="ORF">E2C01_060438</name>
</gene>
<evidence type="ECO:0000256" key="1">
    <source>
        <dbReference type="SAM" id="MobiDB-lite"/>
    </source>
</evidence>
<dbReference type="AlphaFoldDB" id="A0A5B7H156"/>
<sequence>MGGRWVRPSHPVGGIADRRPLNRSHRVSQTNQTNLIQQCSRSRGSRGPRRRGNARGLATSCWGGTPVLLKMEDDCSPRNFNTGE</sequence>
<name>A0A5B7H156_PORTR</name>
<evidence type="ECO:0000313" key="3">
    <source>
        <dbReference type="Proteomes" id="UP000324222"/>
    </source>
</evidence>
<feature type="compositionally biased region" description="Polar residues" evidence="1">
    <location>
        <begin position="27"/>
        <end position="39"/>
    </location>
</feature>
<comment type="caution">
    <text evidence="2">The sequence shown here is derived from an EMBL/GenBank/DDBJ whole genome shotgun (WGS) entry which is preliminary data.</text>
</comment>
<protein>
    <submittedName>
        <fullName evidence="2">Uncharacterized protein</fullName>
    </submittedName>
</protein>
<organism evidence="2 3">
    <name type="scientific">Portunus trituberculatus</name>
    <name type="common">Swimming crab</name>
    <name type="synonym">Neptunus trituberculatus</name>
    <dbReference type="NCBI Taxonomy" id="210409"/>
    <lineage>
        <taxon>Eukaryota</taxon>
        <taxon>Metazoa</taxon>
        <taxon>Ecdysozoa</taxon>
        <taxon>Arthropoda</taxon>
        <taxon>Crustacea</taxon>
        <taxon>Multicrustacea</taxon>
        <taxon>Malacostraca</taxon>
        <taxon>Eumalacostraca</taxon>
        <taxon>Eucarida</taxon>
        <taxon>Decapoda</taxon>
        <taxon>Pleocyemata</taxon>
        <taxon>Brachyura</taxon>
        <taxon>Eubrachyura</taxon>
        <taxon>Portunoidea</taxon>
        <taxon>Portunidae</taxon>
        <taxon>Portuninae</taxon>
        <taxon>Portunus</taxon>
    </lineage>
</organism>
<feature type="region of interest" description="Disordered" evidence="1">
    <location>
        <begin position="1"/>
        <end position="57"/>
    </location>
</feature>
<keyword evidence="3" id="KW-1185">Reference proteome</keyword>
<feature type="compositionally biased region" description="Basic residues" evidence="1">
    <location>
        <begin position="43"/>
        <end position="53"/>
    </location>
</feature>
<accession>A0A5B7H156</accession>